<evidence type="ECO:0008006" key="6">
    <source>
        <dbReference type="Google" id="ProtNLM"/>
    </source>
</evidence>
<dbReference type="SUPFAM" id="SSF52266">
    <property type="entry name" value="SGNH hydrolase"/>
    <property type="match status" value="1"/>
</dbReference>
<keyword evidence="3" id="KW-1133">Transmembrane helix</keyword>
<dbReference type="RefSeq" id="WP_311360470.1">
    <property type="nucleotide sequence ID" value="NZ_JAVRIE010000001.1"/>
</dbReference>
<keyword evidence="3" id="KW-0472">Membrane</keyword>
<feature type="repeat" description="TPR" evidence="1">
    <location>
        <begin position="590"/>
        <end position="623"/>
    </location>
</feature>
<sequence length="636" mass="71097">MDDNLSAEPTKQSQQKNGQRDQTKSRAVFYLIAILLPFAFLALFELVLRVSGFGHQYPLFIEASSPLKAQSTLSGSYLQPNPEVIKRFFHLPEFAPPVEPDTFLFKQEKQIGTYRIVLMGGSSAAGFPYGRFGSPAGLLKQQLKSVYPDKNIEVLSVAMASINTYALLDFTQEVIDIQPDLVLIYAGHNEYLGVMGVGSVYSQSNSRATNLFFLKLKELRLFQLVQGLYYWLKPQTEPFNHNDSSRTVMASVAKEKNIPLDSELYAAGKTQFKENLSTIVKLFSQADIPVLLSSIASNERNQAPFESMNSTSANSLISPDKPRSSQRIIQQGVSLIENGEQSADLAFAIAQAYEKTNQMSDALTYYKKARDYDLLRFRAPSEFNDIIAEIAASHQLVTFINADEKLRNDTETGIIGEEHMLEHLHPNTRGYFILALSYLEGIVDGQFLPSPKSAIETDDLWQTQSMLRSDIMLAEYKIAVLKSDYPFTATKQTVRLPSAKDAIEELALKRIAGMDWLSAQQALLSLYQEQESWLEAATVAGLMFDALPERGDIARIASLLYLRVNQLGLAEYYARKAIQYMPTLGLEEQGNYYLSLGETLFKSGDVNGAIEVLDALLVMQPMNQKALAIRQRISPP</sequence>
<name>A0AAW8R0D3_9ALTE</name>
<keyword evidence="5" id="KW-1185">Reference proteome</keyword>
<dbReference type="InterPro" id="IPR019734">
    <property type="entry name" value="TPR_rpt"/>
</dbReference>
<dbReference type="InterPro" id="IPR011990">
    <property type="entry name" value="TPR-like_helical_dom_sf"/>
</dbReference>
<evidence type="ECO:0000256" key="2">
    <source>
        <dbReference type="SAM" id="MobiDB-lite"/>
    </source>
</evidence>
<evidence type="ECO:0000256" key="1">
    <source>
        <dbReference type="PROSITE-ProRule" id="PRU00339"/>
    </source>
</evidence>
<comment type="caution">
    <text evidence="4">The sequence shown here is derived from an EMBL/GenBank/DDBJ whole genome shotgun (WGS) entry which is preliminary data.</text>
</comment>
<dbReference type="GO" id="GO:0016788">
    <property type="term" value="F:hydrolase activity, acting on ester bonds"/>
    <property type="evidence" value="ECO:0007669"/>
    <property type="project" value="UniProtKB-ARBA"/>
</dbReference>
<feature type="compositionally biased region" description="Polar residues" evidence="2">
    <location>
        <begin position="307"/>
        <end position="317"/>
    </location>
</feature>
<keyword evidence="3" id="KW-0812">Transmembrane</keyword>
<dbReference type="AlphaFoldDB" id="A0AAW8R0D3"/>
<protein>
    <recommendedName>
        <fullName evidence="6">SGNH hydrolase-type esterase domain-containing protein</fullName>
    </recommendedName>
</protein>
<dbReference type="Proteomes" id="UP001249020">
    <property type="component" value="Unassembled WGS sequence"/>
</dbReference>
<proteinExistence type="predicted"/>
<dbReference type="PROSITE" id="PS50005">
    <property type="entry name" value="TPR"/>
    <property type="match status" value="1"/>
</dbReference>
<dbReference type="Gene3D" id="1.25.40.10">
    <property type="entry name" value="Tetratricopeptide repeat domain"/>
    <property type="match status" value="1"/>
</dbReference>
<evidence type="ECO:0000313" key="5">
    <source>
        <dbReference type="Proteomes" id="UP001249020"/>
    </source>
</evidence>
<keyword evidence="1" id="KW-0802">TPR repeat</keyword>
<evidence type="ECO:0000313" key="4">
    <source>
        <dbReference type="EMBL" id="MDT0581692.1"/>
    </source>
</evidence>
<feature type="region of interest" description="Disordered" evidence="2">
    <location>
        <begin position="303"/>
        <end position="322"/>
    </location>
</feature>
<organism evidence="4 5">
    <name type="scientific">Brumicola blandensis</name>
    <dbReference type="NCBI Taxonomy" id="3075611"/>
    <lineage>
        <taxon>Bacteria</taxon>
        <taxon>Pseudomonadati</taxon>
        <taxon>Pseudomonadota</taxon>
        <taxon>Gammaproteobacteria</taxon>
        <taxon>Alteromonadales</taxon>
        <taxon>Alteromonadaceae</taxon>
        <taxon>Brumicola</taxon>
    </lineage>
</organism>
<dbReference type="EMBL" id="JAVRIE010000001">
    <property type="protein sequence ID" value="MDT0581692.1"/>
    <property type="molecule type" value="Genomic_DNA"/>
</dbReference>
<accession>A0AAW8R0D3</accession>
<evidence type="ECO:0000256" key="3">
    <source>
        <dbReference type="SAM" id="Phobius"/>
    </source>
</evidence>
<feature type="transmembrane region" description="Helical" evidence="3">
    <location>
        <begin position="27"/>
        <end position="48"/>
    </location>
</feature>
<dbReference type="SUPFAM" id="SSF48452">
    <property type="entry name" value="TPR-like"/>
    <property type="match status" value="1"/>
</dbReference>
<dbReference type="Gene3D" id="3.40.50.1110">
    <property type="entry name" value="SGNH hydrolase"/>
    <property type="match status" value="1"/>
</dbReference>
<dbReference type="InterPro" id="IPR036514">
    <property type="entry name" value="SGNH_hydro_sf"/>
</dbReference>
<feature type="compositionally biased region" description="Polar residues" evidence="2">
    <location>
        <begin position="7"/>
        <end position="17"/>
    </location>
</feature>
<gene>
    <name evidence="4" type="ORF">RM544_04005</name>
</gene>
<feature type="region of interest" description="Disordered" evidence="2">
    <location>
        <begin position="1"/>
        <end position="20"/>
    </location>
</feature>
<reference evidence="4 5" key="1">
    <citation type="submission" date="2023-09" db="EMBL/GenBank/DDBJ databases">
        <authorList>
            <person name="Rey-Velasco X."/>
        </authorList>
    </citation>
    <scope>NUCLEOTIDE SEQUENCE [LARGE SCALE GENOMIC DNA]</scope>
    <source>
        <strain evidence="4 5">W409</strain>
    </source>
</reference>